<dbReference type="Gene3D" id="3.90.550.10">
    <property type="entry name" value="Spore Coat Polysaccharide Biosynthesis Protein SpsA, Chain A"/>
    <property type="match status" value="1"/>
</dbReference>
<dbReference type="STRING" id="1797995.A2242_02575"/>
<organism evidence="2 3">
    <name type="scientific">Candidatus Falkowbacteria bacterium RIFOXYA2_FULL_47_9</name>
    <dbReference type="NCBI Taxonomy" id="1797995"/>
    <lineage>
        <taxon>Bacteria</taxon>
        <taxon>Candidatus Falkowiibacteriota</taxon>
    </lineage>
</organism>
<dbReference type="PANTHER" id="PTHR43179">
    <property type="entry name" value="RHAMNOSYLTRANSFERASE WBBL"/>
    <property type="match status" value="1"/>
</dbReference>
<dbReference type="Pfam" id="PF00535">
    <property type="entry name" value="Glycos_transf_2"/>
    <property type="match status" value="1"/>
</dbReference>
<dbReference type="PANTHER" id="PTHR43179:SF7">
    <property type="entry name" value="RHAMNOSYLTRANSFERASE WBBL"/>
    <property type="match status" value="1"/>
</dbReference>
<dbReference type="Proteomes" id="UP000178925">
    <property type="component" value="Unassembled WGS sequence"/>
</dbReference>
<comment type="caution">
    <text evidence="2">The sequence shown here is derived from an EMBL/GenBank/DDBJ whole genome shotgun (WGS) entry which is preliminary data.</text>
</comment>
<feature type="domain" description="Glycosyltransferase 2-like" evidence="1">
    <location>
        <begin position="4"/>
        <end position="149"/>
    </location>
</feature>
<proteinExistence type="predicted"/>
<sequence length="266" mass="30555">MDISFVILNYKSKGLLKNCLKSIISSDLGGLRYEIIVVDNASNDGVAEMLGKNFADITFIASKKNLGYGSGNNVGIRAAHGKYVAILNPDTMVTANAFRTLFDFMETHGRVGIAGPQALNPNGQLQYTRCRFHGLLTPLYRRTPLQHLPFVRQKLARFLTKDMDYSAATPADWLFGFCLFARRSVLEQAGYFDERFFLGFEDTDLCRQVWRKGFEVWYVPQAQLIHYPHRFSGERGWFLGISNRNVRIHIASWLKYFWKYRRSKLA</sequence>
<evidence type="ECO:0000313" key="3">
    <source>
        <dbReference type="Proteomes" id="UP000178925"/>
    </source>
</evidence>
<reference evidence="2 3" key="1">
    <citation type="journal article" date="2016" name="Nat. Commun.">
        <title>Thousands of microbial genomes shed light on interconnected biogeochemical processes in an aquifer system.</title>
        <authorList>
            <person name="Anantharaman K."/>
            <person name="Brown C.T."/>
            <person name="Hug L.A."/>
            <person name="Sharon I."/>
            <person name="Castelle C.J."/>
            <person name="Probst A.J."/>
            <person name="Thomas B.C."/>
            <person name="Singh A."/>
            <person name="Wilkins M.J."/>
            <person name="Karaoz U."/>
            <person name="Brodie E.L."/>
            <person name="Williams K.H."/>
            <person name="Hubbard S.S."/>
            <person name="Banfield J.F."/>
        </authorList>
    </citation>
    <scope>NUCLEOTIDE SEQUENCE [LARGE SCALE GENOMIC DNA]</scope>
</reference>
<evidence type="ECO:0000313" key="2">
    <source>
        <dbReference type="EMBL" id="OGF28542.1"/>
    </source>
</evidence>
<name>A0A1F5SPC8_9BACT</name>
<dbReference type="SUPFAM" id="SSF53448">
    <property type="entry name" value="Nucleotide-diphospho-sugar transferases"/>
    <property type="match status" value="1"/>
</dbReference>
<evidence type="ECO:0000259" key="1">
    <source>
        <dbReference type="Pfam" id="PF00535"/>
    </source>
</evidence>
<protein>
    <recommendedName>
        <fullName evidence="1">Glycosyltransferase 2-like domain-containing protein</fullName>
    </recommendedName>
</protein>
<accession>A0A1F5SPC8</accession>
<dbReference type="EMBL" id="MFGC01000009">
    <property type="protein sequence ID" value="OGF28542.1"/>
    <property type="molecule type" value="Genomic_DNA"/>
</dbReference>
<dbReference type="InterPro" id="IPR001173">
    <property type="entry name" value="Glyco_trans_2-like"/>
</dbReference>
<gene>
    <name evidence="2" type="ORF">A2242_02575</name>
</gene>
<dbReference type="AlphaFoldDB" id="A0A1F5SPC8"/>
<dbReference type="CDD" id="cd04186">
    <property type="entry name" value="GT_2_like_c"/>
    <property type="match status" value="1"/>
</dbReference>
<dbReference type="InterPro" id="IPR029044">
    <property type="entry name" value="Nucleotide-diphossugar_trans"/>
</dbReference>